<dbReference type="PANTHER" id="PTHR15364:SF0">
    <property type="entry name" value="2'-DEOXYNUCLEOSIDE 5'-PHOSPHATE N-HYDROLASE 1"/>
    <property type="match status" value="1"/>
</dbReference>
<evidence type="ECO:0000256" key="1">
    <source>
        <dbReference type="SAM" id="MobiDB-lite"/>
    </source>
</evidence>
<accession>A0A382VLL8</accession>
<evidence type="ECO:0008006" key="3">
    <source>
        <dbReference type="Google" id="ProtNLM"/>
    </source>
</evidence>
<dbReference type="GO" id="GO:0009159">
    <property type="term" value="P:deoxyribonucleoside monophosphate catabolic process"/>
    <property type="evidence" value="ECO:0007669"/>
    <property type="project" value="TreeGrafter"/>
</dbReference>
<dbReference type="Pfam" id="PF05014">
    <property type="entry name" value="Nuc_deoxyrib_tr"/>
    <property type="match status" value="1"/>
</dbReference>
<name>A0A382VLL8_9ZZZZ</name>
<dbReference type="InterPro" id="IPR051239">
    <property type="entry name" value="2'-dNMP_N-hydrolase"/>
</dbReference>
<evidence type="ECO:0000313" key="2">
    <source>
        <dbReference type="EMBL" id="SVD47373.1"/>
    </source>
</evidence>
<dbReference type="EMBL" id="UINC01152939">
    <property type="protein sequence ID" value="SVD47373.1"/>
    <property type="molecule type" value="Genomic_DNA"/>
</dbReference>
<dbReference type="Gene3D" id="3.40.50.450">
    <property type="match status" value="1"/>
</dbReference>
<organism evidence="2">
    <name type="scientific">marine metagenome</name>
    <dbReference type="NCBI Taxonomy" id="408172"/>
    <lineage>
        <taxon>unclassified sequences</taxon>
        <taxon>metagenomes</taxon>
        <taxon>ecological metagenomes</taxon>
    </lineage>
</organism>
<proteinExistence type="predicted"/>
<protein>
    <recommendedName>
        <fullName evidence="3">2'-deoxynucleoside 5'-phosphate N-hydrolase 1</fullName>
    </recommendedName>
</protein>
<sequence length="114" mass="12529">KAEVLTEHVGSSELGARGEDALPDREIHRRDLEWLESCDAVIAEVTNPSLGVGYELGIAEKLGKPVLCLFDESQPEFRLSAMLSGNGKIQVCRYQSIGEAKRHLSEFISTLSKT</sequence>
<gene>
    <name evidence="2" type="ORF">METZ01_LOCUS400227</name>
</gene>
<feature type="region of interest" description="Disordered" evidence="1">
    <location>
        <begin position="1"/>
        <end position="20"/>
    </location>
</feature>
<dbReference type="PANTHER" id="PTHR15364">
    <property type="entry name" value="2'-DEOXYNUCLEOSIDE 5'-PHOSPHATE N-HYDROLASE 1"/>
    <property type="match status" value="1"/>
</dbReference>
<feature type="non-terminal residue" evidence="2">
    <location>
        <position position="1"/>
    </location>
</feature>
<dbReference type="SUPFAM" id="SSF52309">
    <property type="entry name" value="N-(deoxy)ribosyltransferase-like"/>
    <property type="match status" value="1"/>
</dbReference>
<dbReference type="GO" id="GO:0005634">
    <property type="term" value="C:nucleus"/>
    <property type="evidence" value="ECO:0007669"/>
    <property type="project" value="TreeGrafter"/>
</dbReference>
<reference evidence="2" key="1">
    <citation type="submission" date="2018-05" db="EMBL/GenBank/DDBJ databases">
        <authorList>
            <person name="Lanie J.A."/>
            <person name="Ng W.-L."/>
            <person name="Kazmierczak K.M."/>
            <person name="Andrzejewski T.M."/>
            <person name="Davidsen T.M."/>
            <person name="Wayne K.J."/>
            <person name="Tettelin H."/>
            <person name="Glass J.I."/>
            <person name="Rusch D."/>
            <person name="Podicherti R."/>
            <person name="Tsui H.-C.T."/>
            <person name="Winkler M.E."/>
        </authorList>
    </citation>
    <scope>NUCLEOTIDE SEQUENCE</scope>
</reference>
<dbReference type="GO" id="GO:0070694">
    <property type="term" value="F:5-hydroxymethyl-dUMP N-hydrolase activity"/>
    <property type="evidence" value="ECO:0007669"/>
    <property type="project" value="TreeGrafter"/>
</dbReference>
<dbReference type="AlphaFoldDB" id="A0A382VLL8"/>
<dbReference type="InterPro" id="IPR007710">
    <property type="entry name" value="Nucleoside_deoxyribTrfase"/>
</dbReference>